<dbReference type="AlphaFoldDB" id="A0AAD7WC19"/>
<evidence type="ECO:0000256" key="1">
    <source>
        <dbReference type="ARBA" id="ARBA00004370"/>
    </source>
</evidence>
<keyword evidence="5" id="KW-0204">Cytolysis</keyword>
<feature type="domain" description="MACPF" evidence="8">
    <location>
        <begin position="1"/>
        <end position="244"/>
    </location>
</feature>
<dbReference type="SMART" id="SM00457">
    <property type="entry name" value="MACPF"/>
    <property type="match status" value="1"/>
</dbReference>
<evidence type="ECO:0000259" key="8">
    <source>
        <dbReference type="PROSITE" id="PS51412"/>
    </source>
</evidence>
<gene>
    <name evidence="9" type="ORF">AAFF_G00108130</name>
</gene>
<comment type="subcellular location">
    <subcellularLocation>
        <location evidence="1">Membrane</location>
    </subcellularLocation>
    <subcellularLocation>
        <location evidence="2">Secreted</location>
    </subcellularLocation>
</comment>
<evidence type="ECO:0000313" key="10">
    <source>
        <dbReference type="Proteomes" id="UP001221898"/>
    </source>
</evidence>
<evidence type="ECO:0000313" key="9">
    <source>
        <dbReference type="EMBL" id="KAJ8390419.1"/>
    </source>
</evidence>
<dbReference type="PRINTS" id="PR00764">
    <property type="entry name" value="COMPLEMENTC9"/>
</dbReference>
<dbReference type="PANTHER" id="PTHR45742:SF5">
    <property type="entry name" value="COMPLEMENT COMPONENT C8 BETA CHAIN"/>
    <property type="match status" value="1"/>
</dbReference>
<dbReference type="PANTHER" id="PTHR45742">
    <property type="entry name" value="COMPLEMENT COMPONENT C6"/>
    <property type="match status" value="1"/>
</dbReference>
<dbReference type="GO" id="GO:0006956">
    <property type="term" value="P:complement activation"/>
    <property type="evidence" value="ECO:0007669"/>
    <property type="project" value="TreeGrafter"/>
</dbReference>
<keyword evidence="6" id="KW-0472">Membrane</keyword>
<accession>A0AAD7WC19</accession>
<dbReference type="InterPro" id="IPR020864">
    <property type="entry name" value="MACPF"/>
</dbReference>
<dbReference type="Proteomes" id="UP001221898">
    <property type="component" value="Unassembled WGS sequence"/>
</dbReference>
<dbReference type="GO" id="GO:0031640">
    <property type="term" value="P:killing of cells of another organism"/>
    <property type="evidence" value="ECO:0007669"/>
    <property type="project" value="UniProtKB-KW"/>
</dbReference>
<sequence length="244" mass="27883">TKGTYDFTLDTFESYSSFEKNSTEARHSTTSVSFAIKIPEVFELGFNYNDMKYKKYVQKMRHYSGTTHSFIRAHSRLEVAQYMLKPKDLMLHPEFLQRIRALPLQYSYGEYRQIYSDYGTHYITEATLGGEYEYTIVLNKENIEKSGYSLSDTKKCVQVGLKVGANIEGVYYTLGGEGGSCKGLLKELGDSKVERKFVEDFVAVVKGGGSESITRLAFKQLPTPEIMQEWGDSVFYNPDFLHSK</sequence>
<feature type="non-terminal residue" evidence="9">
    <location>
        <position position="244"/>
    </location>
</feature>
<comment type="caution">
    <text evidence="9">The sequence shown here is derived from an EMBL/GenBank/DDBJ whole genome shotgun (WGS) entry which is preliminary data.</text>
</comment>
<evidence type="ECO:0000256" key="7">
    <source>
        <dbReference type="ARBA" id="ARBA00023157"/>
    </source>
</evidence>
<keyword evidence="10" id="KW-1185">Reference proteome</keyword>
<dbReference type="PROSITE" id="PS51412">
    <property type="entry name" value="MACPF_2"/>
    <property type="match status" value="1"/>
</dbReference>
<protein>
    <recommendedName>
        <fullName evidence="8">MACPF domain-containing protein</fullName>
    </recommendedName>
</protein>
<dbReference type="PROSITE" id="PS00279">
    <property type="entry name" value="MACPF_1"/>
    <property type="match status" value="1"/>
</dbReference>
<reference evidence="9" key="1">
    <citation type="journal article" date="2023" name="Science">
        <title>Genome structures resolve the early diversification of teleost fishes.</title>
        <authorList>
            <person name="Parey E."/>
            <person name="Louis A."/>
            <person name="Montfort J."/>
            <person name="Bouchez O."/>
            <person name="Roques C."/>
            <person name="Iampietro C."/>
            <person name="Lluch J."/>
            <person name="Castinel A."/>
            <person name="Donnadieu C."/>
            <person name="Desvignes T."/>
            <person name="Floi Bucao C."/>
            <person name="Jouanno E."/>
            <person name="Wen M."/>
            <person name="Mejri S."/>
            <person name="Dirks R."/>
            <person name="Jansen H."/>
            <person name="Henkel C."/>
            <person name="Chen W.J."/>
            <person name="Zahm M."/>
            <person name="Cabau C."/>
            <person name="Klopp C."/>
            <person name="Thompson A.W."/>
            <person name="Robinson-Rechavi M."/>
            <person name="Braasch I."/>
            <person name="Lecointre G."/>
            <person name="Bobe J."/>
            <person name="Postlethwait J.H."/>
            <person name="Berthelot C."/>
            <person name="Roest Crollius H."/>
            <person name="Guiguen Y."/>
        </authorList>
    </citation>
    <scope>NUCLEOTIDE SEQUENCE</scope>
    <source>
        <strain evidence="9">NC1722</strain>
    </source>
</reference>
<keyword evidence="7" id="KW-1015">Disulfide bond</keyword>
<name>A0AAD7WC19_9TELE</name>
<organism evidence="9 10">
    <name type="scientific">Aldrovandia affinis</name>
    <dbReference type="NCBI Taxonomy" id="143900"/>
    <lineage>
        <taxon>Eukaryota</taxon>
        <taxon>Metazoa</taxon>
        <taxon>Chordata</taxon>
        <taxon>Craniata</taxon>
        <taxon>Vertebrata</taxon>
        <taxon>Euteleostomi</taxon>
        <taxon>Actinopterygii</taxon>
        <taxon>Neopterygii</taxon>
        <taxon>Teleostei</taxon>
        <taxon>Notacanthiformes</taxon>
        <taxon>Halosauridae</taxon>
        <taxon>Aldrovandia</taxon>
    </lineage>
</organism>
<comment type="similarity">
    <text evidence="3">Belongs to the complement C6/C7/C8/C9 family.</text>
</comment>
<evidence type="ECO:0000256" key="5">
    <source>
        <dbReference type="ARBA" id="ARBA00022852"/>
    </source>
</evidence>
<evidence type="ECO:0000256" key="6">
    <source>
        <dbReference type="ARBA" id="ARBA00023136"/>
    </source>
</evidence>
<dbReference type="Pfam" id="PF01823">
    <property type="entry name" value="MACPF"/>
    <property type="match status" value="1"/>
</dbReference>
<evidence type="ECO:0000256" key="2">
    <source>
        <dbReference type="ARBA" id="ARBA00004613"/>
    </source>
</evidence>
<dbReference type="GO" id="GO:0005579">
    <property type="term" value="C:membrane attack complex"/>
    <property type="evidence" value="ECO:0007669"/>
    <property type="project" value="InterPro"/>
</dbReference>
<proteinExistence type="inferred from homology"/>
<feature type="non-terminal residue" evidence="9">
    <location>
        <position position="1"/>
    </location>
</feature>
<evidence type="ECO:0000256" key="4">
    <source>
        <dbReference type="ARBA" id="ARBA00022525"/>
    </source>
</evidence>
<dbReference type="EMBL" id="JAINUG010000170">
    <property type="protein sequence ID" value="KAJ8390419.1"/>
    <property type="molecule type" value="Genomic_DNA"/>
</dbReference>
<evidence type="ECO:0000256" key="3">
    <source>
        <dbReference type="ARBA" id="ARBA00009214"/>
    </source>
</evidence>
<dbReference type="GO" id="GO:0005576">
    <property type="term" value="C:extracellular region"/>
    <property type="evidence" value="ECO:0007669"/>
    <property type="project" value="UniProtKB-SubCell"/>
</dbReference>
<dbReference type="InterPro" id="IPR020863">
    <property type="entry name" value="MACPF_CS"/>
</dbReference>
<dbReference type="InterPro" id="IPR001862">
    <property type="entry name" value="MAC_perforin"/>
</dbReference>
<keyword evidence="4" id="KW-0964">Secreted</keyword>